<sequence>MQHYSAALGIGASSQFASGALARRGRPLPRSTVSLTPWARPLQPRPIGVPVQHDQQQQNERDAQVCAAAAGEAAVGYTPASSYSPASYSPPAGGVMSEPARASLARATAAMRRYGWVAFWIQLVLSSVSGVILLFSVAFTTQTGPKAALYLTVLGILAGFFSSFWSYGYQRTSLRMQEYLDGAEVAKIKKQTVLETVARGILINVAGMGSALLGISSLVGTLVAKTLSNASVGAGVVAAAAEYNPVIGLDVFLVQAATNTLLGHFLALICSLWLLNVVGEGRGLKFQRQQHIQKMMDEEAANASGRGMAGSRFKMAG</sequence>
<proteinExistence type="predicted"/>
<comment type="caution">
    <text evidence="2">The sequence shown here is derived from an EMBL/GenBank/DDBJ whole genome shotgun (WGS) entry which is preliminary data.</text>
</comment>
<accession>A0A2V0P4L2</accession>
<feature type="transmembrane region" description="Helical" evidence="1">
    <location>
        <begin position="147"/>
        <end position="167"/>
    </location>
</feature>
<dbReference type="FunCoup" id="A0A2V0P4L2">
    <property type="interactions" value="503"/>
</dbReference>
<dbReference type="EMBL" id="BDRX01000056">
    <property type="protein sequence ID" value="GBF94821.1"/>
    <property type="molecule type" value="Genomic_DNA"/>
</dbReference>
<evidence type="ECO:0000313" key="3">
    <source>
        <dbReference type="Proteomes" id="UP000247498"/>
    </source>
</evidence>
<dbReference type="InParanoid" id="A0A2V0P4L2"/>
<reference evidence="2 3" key="1">
    <citation type="journal article" date="2018" name="Sci. Rep.">
        <title>Raphidocelis subcapitata (=Pseudokirchneriella subcapitata) provides an insight into genome evolution and environmental adaptations in the Sphaeropleales.</title>
        <authorList>
            <person name="Suzuki S."/>
            <person name="Yamaguchi H."/>
            <person name="Nakajima N."/>
            <person name="Kawachi M."/>
        </authorList>
    </citation>
    <scope>NUCLEOTIDE SEQUENCE [LARGE SCALE GENOMIC DNA]</scope>
    <source>
        <strain evidence="2 3">NIES-35</strain>
    </source>
</reference>
<dbReference type="Proteomes" id="UP000247498">
    <property type="component" value="Unassembled WGS sequence"/>
</dbReference>
<evidence type="ECO:0000313" key="2">
    <source>
        <dbReference type="EMBL" id="GBF94821.1"/>
    </source>
</evidence>
<dbReference type="Pfam" id="PF12263">
    <property type="entry name" value="DUF3611"/>
    <property type="match status" value="1"/>
</dbReference>
<protein>
    <submittedName>
        <fullName evidence="2">Uncharacterized protein</fullName>
    </submittedName>
</protein>
<feature type="transmembrane region" description="Helical" evidence="1">
    <location>
        <begin position="261"/>
        <end position="279"/>
    </location>
</feature>
<keyword evidence="1" id="KW-0812">Transmembrane</keyword>
<dbReference type="OrthoDB" id="5900at2759"/>
<keyword evidence="1" id="KW-0472">Membrane</keyword>
<keyword evidence="1" id="KW-1133">Transmembrane helix</keyword>
<evidence type="ECO:0000256" key="1">
    <source>
        <dbReference type="SAM" id="Phobius"/>
    </source>
</evidence>
<organism evidence="2 3">
    <name type="scientific">Raphidocelis subcapitata</name>
    <dbReference type="NCBI Taxonomy" id="307507"/>
    <lineage>
        <taxon>Eukaryota</taxon>
        <taxon>Viridiplantae</taxon>
        <taxon>Chlorophyta</taxon>
        <taxon>core chlorophytes</taxon>
        <taxon>Chlorophyceae</taxon>
        <taxon>CS clade</taxon>
        <taxon>Sphaeropleales</taxon>
        <taxon>Selenastraceae</taxon>
        <taxon>Raphidocelis</taxon>
    </lineage>
</organism>
<dbReference type="AlphaFoldDB" id="A0A2V0P4L2"/>
<dbReference type="InterPro" id="IPR022051">
    <property type="entry name" value="DUF3611"/>
</dbReference>
<feature type="transmembrane region" description="Helical" evidence="1">
    <location>
        <begin position="114"/>
        <end position="135"/>
    </location>
</feature>
<dbReference type="STRING" id="307507.A0A2V0P4L2"/>
<dbReference type="PANTHER" id="PTHR34548:SF2">
    <property type="entry name" value="PROTEIN TIC 21, CHLOROPLASTIC"/>
    <property type="match status" value="1"/>
</dbReference>
<dbReference type="PANTHER" id="PTHR34548">
    <property type="entry name" value="PROTEIN TIC 21, CHLOROPLASTIC"/>
    <property type="match status" value="1"/>
</dbReference>
<name>A0A2V0P4L2_9CHLO</name>
<gene>
    <name evidence="2" type="ORF">Rsub_07993</name>
</gene>
<feature type="transmembrane region" description="Helical" evidence="1">
    <location>
        <begin position="197"/>
        <end position="219"/>
    </location>
</feature>
<keyword evidence="3" id="KW-1185">Reference proteome</keyword>